<dbReference type="Proteomes" id="UP000265520">
    <property type="component" value="Unassembled WGS sequence"/>
</dbReference>
<accession>A0A392QE77</accession>
<comment type="caution">
    <text evidence="1">The sequence shown here is derived from an EMBL/GenBank/DDBJ whole genome shotgun (WGS) entry which is preliminary data.</text>
</comment>
<protein>
    <submittedName>
        <fullName evidence="1">Uncharacterized protein</fullName>
    </submittedName>
</protein>
<reference evidence="1 2" key="1">
    <citation type="journal article" date="2018" name="Front. Plant Sci.">
        <title>Red Clover (Trifolium pratense) and Zigzag Clover (T. medium) - A Picture of Genomic Similarities and Differences.</title>
        <authorList>
            <person name="Dluhosova J."/>
            <person name="Istvanek J."/>
            <person name="Nedelnik J."/>
            <person name="Repkova J."/>
        </authorList>
    </citation>
    <scope>NUCLEOTIDE SEQUENCE [LARGE SCALE GENOMIC DNA]</scope>
    <source>
        <strain evidence="2">cv. 10/8</strain>
        <tissue evidence="1">Leaf</tissue>
    </source>
</reference>
<feature type="non-terminal residue" evidence="1">
    <location>
        <position position="63"/>
    </location>
</feature>
<evidence type="ECO:0000313" key="1">
    <source>
        <dbReference type="EMBL" id="MCI21816.1"/>
    </source>
</evidence>
<evidence type="ECO:0000313" key="2">
    <source>
        <dbReference type="Proteomes" id="UP000265520"/>
    </source>
</evidence>
<name>A0A392QE77_9FABA</name>
<dbReference type="EMBL" id="LXQA010126957">
    <property type="protein sequence ID" value="MCI21816.1"/>
    <property type="molecule type" value="Genomic_DNA"/>
</dbReference>
<dbReference type="AlphaFoldDB" id="A0A392QE77"/>
<proteinExistence type="predicted"/>
<sequence>MVEEPTEETNVPESDSLQAFENAQLSLQALTGIQWLKSLGPILWDFDKLQMEFSTNGRKVVLR</sequence>
<organism evidence="1 2">
    <name type="scientific">Trifolium medium</name>
    <dbReference type="NCBI Taxonomy" id="97028"/>
    <lineage>
        <taxon>Eukaryota</taxon>
        <taxon>Viridiplantae</taxon>
        <taxon>Streptophyta</taxon>
        <taxon>Embryophyta</taxon>
        <taxon>Tracheophyta</taxon>
        <taxon>Spermatophyta</taxon>
        <taxon>Magnoliopsida</taxon>
        <taxon>eudicotyledons</taxon>
        <taxon>Gunneridae</taxon>
        <taxon>Pentapetalae</taxon>
        <taxon>rosids</taxon>
        <taxon>fabids</taxon>
        <taxon>Fabales</taxon>
        <taxon>Fabaceae</taxon>
        <taxon>Papilionoideae</taxon>
        <taxon>50 kb inversion clade</taxon>
        <taxon>NPAAA clade</taxon>
        <taxon>Hologalegina</taxon>
        <taxon>IRL clade</taxon>
        <taxon>Trifolieae</taxon>
        <taxon>Trifolium</taxon>
    </lineage>
</organism>
<keyword evidence="2" id="KW-1185">Reference proteome</keyword>